<evidence type="ECO:0000256" key="4">
    <source>
        <dbReference type="ARBA" id="ARBA00022840"/>
    </source>
</evidence>
<dbReference type="SMART" id="SM00382">
    <property type="entry name" value="AAA"/>
    <property type="match status" value="1"/>
</dbReference>
<keyword evidence="2" id="KW-0813">Transport</keyword>
<dbReference type="InterPro" id="IPR025302">
    <property type="entry name" value="DrrA1/2-like_C"/>
</dbReference>
<dbReference type="AlphaFoldDB" id="F8D7V2"/>
<dbReference type="PANTHER" id="PTHR43335:SF4">
    <property type="entry name" value="ABC TRANSPORTER, ATP-BINDING PROTEIN"/>
    <property type="match status" value="1"/>
</dbReference>
<dbReference type="InterPro" id="IPR003593">
    <property type="entry name" value="AAA+_ATPase"/>
</dbReference>
<accession>F8D7V2</accession>
<dbReference type="EC" id="3.6.3.25" evidence="6"/>
<keyword evidence="4" id="KW-0067">ATP-binding</keyword>
<dbReference type="Pfam" id="PF13732">
    <property type="entry name" value="DrrA1-3_C"/>
    <property type="match status" value="1"/>
</dbReference>
<evidence type="ECO:0000256" key="1">
    <source>
        <dbReference type="ARBA" id="ARBA00005417"/>
    </source>
</evidence>
<name>F8D7V2_HALXS</name>
<dbReference type="InterPro" id="IPR017871">
    <property type="entry name" value="ABC_transporter-like_CS"/>
</dbReference>
<dbReference type="GO" id="GO:0016887">
    <property type="term" value="F:ATP hydrolysis activity"/>
    <property type="evidence" value="ECO:0007669"/>
    <property type="project" value="InterPro"/>
</dbReference>
<protein>
    <submittedName>
        <fullName evidence="6">Sulfate-transporting ATPase</fullName>
        <ecNumber evidence="6">3.6.3.25</ecNumber>
    </submittedName>
</protein>
<dbReference type="KEGG" id="hxa:Halxa_2058"/>
<organism evidence="6 7">
    <name type="scientific">Halopiger xanaduensis (strain DSM 18323 / JCM 14033 / SH-6)</name>
    <dbReference type="NCBI Taxonomy" id="797210"/>
    <lineage>
        <taxon>Archaea</taxon>
        <taxon>Methanobacteriati</taxon>
        <taxon>Methanobacteriota</taxon>
        <taxon>Stenosarchaea group</taxon>
        <taxon>Halobacteria</taxon>
        <taxon>Halobacteriales</taxon>
        <taxon>Natrialbaceae</taxon>
        <taxon>Halopiger</taxon>
    </lineage>
</organism>
<evidence type="ECO:0000259" key="5">
    <source>
        <dbReference type="PROSITE" id="PS50893"/>
    </source>
</evidence>
<dbReference type="RefSeq" id="WP_013879576.1">
    <property type="nucleotide sequence ID" value="NC_015666.1"/>
</dbReference>
<dbReference type="GeneID" id="10797020"/>
<dbReference type="SUPFAM" id="SSF52540">
    <property type="entry name" value="P-loop containing nucleoside triphosphate hydrolases"/>
    <property type="match status" value="1"/>
</dbReference>
<dbReference type="STRING" id="797210.Halxa_2058"/>
<keyword evidence="7" id="KW-1185">Reference proteome</keyword>
<dbReference type="GO" id="GO:0005524">
    <property type="term" value="F:ATP binding"/>
    <property type="evidence" value="ECO:0007669"/>
    <property type="project" value="UniProtKB-KW"/>
</dbReference>
<sequence length="302" mass="31732">MSAIALRGVAKRYGDVAALRGIDLEIERGEVFGFLGPNGAGKSTTINVLLHYAHPSAGTVEVLGRDVTADPVAVRQRVGILPEGFAPFETMTGRQHLEYAIEANGADDDPDALLERVGLEGVGDRLASDYSKGMAQRLALAMALVGEPDLLILDEPSTGLDPHGVRRMREIVAAERDRGAAVFFSSHILEQVEAVADRVGILRAGELVAVDTIDGLRAAADADAELTVELAYDPGAVAPALDDLEGVSSVVARDGNLVVACARDAKLTVLDEIRAAGGTIRDFTTGEASLEDLFVSYTGGSR</sequence>
<dbReference type="PROSITE" id="PS00211">
    <property type="entry name" value="ABC_TRANSPORTER_1"/>
    <property type="match status" value="1"/>
</dbReference>
<evidence type="ECO:0000256" key="2">
    <source>
        <dbReference type="ARBA" id="ARBA00022448"/>
    </source>
</evidence>
<keyword evidence="3" id="KW-0547">Nucleotide-binding</keyword>
<dbReference type="Pfam" id="PF00005">
    <property type="entry name" value="ABC_tran"/>
    <property type="match status" value="1"/>
</dbReference>
<evidence type="ECO:0000256" key="3">
    <source>
        <dbReference type="ARBA" id="ARBA00022741"/>
    </source>
</evidence>
<dbReference type="InterPro" id="IPR003439">
    <property type="entry name" value="ABC_transporter-like_ATP-bd"/>
</dbReference>
<dbReference type="Proteomes" id="UP000006794">
    <property type="component" value="Chromosome"/>
</dbReference>
<dbReference type="eggNOG" id="arCOG00194">
    <property type="taxonomic scope" value="Archaea"/>
</dbReference>
<evidence type="ECO:0000313" key="7">
    <source>
        <dbReference type="Proteomes" id="UP000006794"/>
    </source>
</evidence>
<dbReference type="CDD" id="cd03230">
    <property type="entry name" value="ABC_DR_subfamily_A"/>
    <property type="match status" value="1"/>
</dbReference>
<proteinExistence type="inferred from homology"/>
<dbReference type="PROSITE" id="PS50893">
    <property type="entry name" value="ABC_TRANSPORTER_2"/>
    <property type="match status" value="1"/>
</dbReference>
<keyword evidence="6" id="KW-0378">Hydrolase</keyword>
<dbReference type="PANTHER" id="PTHR43335">
    <property type="entry name" value="ABC TRANSPORTER, ATP-BINDING PROTEIN"/>
    <property type="match status" value="1"/>
</dbReference>
<dbReference type="Gene3D" id="3.40.50.300">
    <property type="entry name" value="P-loop containing nucleotide triphosphate hydrolases"/>
    <property type="match status" value="1"/>
</dbReference>
<evidence type="ECO:0000313" key="6">
    <source>
        <dbReference type="EMBL" id="AEH36683.1"/>
    </source>
</evidence>
<comment type="similarity">
    <text evidence="1">Belongs to the ABC transporter superfamily.</text>
</comment>
<reference evidence="6 7" key="1">
    <citation type="journal article" date="2012" name="Stand. Genomic Sci.">
        <title>Complete genome sequence of Halopiger xanaduensis type strain (SH-6(T)).</title>
        <authorList>
            <person name="Anderson I."/>
            <person name="Tindall B.J."/>
            <person name="Rohde M."/>
            <person name="Lucas S."/>
            <person name="Han J."/>
            <person name="Lapidus A."/>
            <person name="Cheng J.F."/>
            <person name="Goodwin L."/>
            <person name="Pitluck S."/>
            <person name="Peters L."/>
            <person name="Pati A."/>
            <person name="Mikhailova N."/>
            <person name="Pagani I."/>
            <person name="Teshima H."/>
            <person name="Han C."/>
            <person name="Tapia R."/>
            <person name="Land M."/>
            <person name="Woyke T."/>
            <person name="Klenk H.P."/>
            <person name="Kyrpides N."/>
            <person name="Ivanova N."/>
        </authorList>
    </citation>
    <scope>NUCLEOTIDE SEQUENCE [LARGE SCALE GENOMIC DNA]</scope>
    <source>
        <strain evidence="7">DSM 18323 / JCM 14033 / SH-6</strain>
    </source>
</reference>
<dbReference type="OrthoDB" id="87732at2157"/>
<gene>
    <name evidence="6" type="ordered locus">Halxa_2058</name>
</gene>
<dbReference type="HOGENOM" id="CLU_000604_1_2_2"/>
<feature type="domain" description="ABC transporter" evidence="5">
    <location>
        <begin position="4"/>
        <end position="229"/>
    </location>
</feature>
<dbReference type="EMBL" id="CP002839">
    <property type="protein sequence ID" value="AEH36683.1"/>
    <property type="molecule type" value="Genomic_DNA"/>
</dbReference>
<dbReference type="InterPro" id="IPR027417">
    <property type="entry name" value="P-loop_NTPase"/>
</dbReference>